<dbReference type="InterPro" id="IPR013666">
    <property type="entry name" value="PH_pln"/>
</dbReference>
<dbReference type="Pfam" id="PF05703">
    <property type="entry name" value="Auxin_canalis"/>
    <property type="match status" value="1"/>
</dbReference>
<sequence length="410" mass="45833">MGQMVKFGRTLSQIGVSRVDPKEGWQQKLNEQRGLELYRKIPKDSEYSEPEETENHLQTTKLHSRSQSLSSAEIFYLLSVNSISAFSGNGTRNMCKDDTGNNMLNLNEEIKQRVDEIRALLSSGNVHHTKFQKYKTRHTNCMIMGPVAEWLKSKLMNMMQKGYGRNREDKRLRTAQMHAALSVARLSTVVAGTIGNCSFGSNNLNGIVMTDRREDTDMNMRAAITSAAALVAASCAEAAKSAGASREQVSSVFDMGLETRALGDLLTLTTSAAACLRGVDGLKMRTISNSSLDGDMNSQKHAILLVRTPKGKFHTRMVFVQSKHDNIILTLGKKHRFTTSEKYVIFHEQGEGEEFSYTTGEHNYRAMNLSTSGGTIQLLFEEHEQYSSWRTFISYLMNYKGVKGNHIAES</sequence>
<dbReference type="GO" id="GO:0010305">
    <property type="term" value="P:leaf vascular tissue pattern formation"/>
    <property type="evidence" value="ECO:0007669"/>
    <property type="project" value="TreeGrafter"/>
</dbReference>
<dbReference type="EMBL" id="CM029038">
    <property type="protein sequence ID" value="KAG2653130.1"/>
    <property type="molecule type" value="Genomic_DNA"/>
</dbReference>
<evidence type="ECO:0000256" key="1">
    <source>
        <dbReference type="SAM" id="MobiDB-lite"/>
    </source>
</evidence>
<evidence type="ECO:0000313" key="4">
    <source>
        <dbReference type="EMBL" id="KAG2653130.1"/>
    </source>
</evidence>
<dbReference type="InterPro" id="IPR008546">
    <property type="entry name" value="VAN3-bd-like_auxin_canal"/>
</dbReference>
<organism evidence="4 5">
    <name type="scientific">Panicum virgatum</name>
    <name type="common">Blackwell switchgrass</name>
    <dbReference type="NCBI Taxonomy" id="38727"/>
    <lineage>
        <taxon>Eukaryota</taxon>
        <taxon>Viridiplantae</taxon>
        <taxon>Streptophyta</taxon>
        <taxon>Embryophyta</taxon>
        <taxon>Tracheophyta</taxon>
        <taxon>Spermatophyta</taxon>
        <taxon>Magnoliopsida</taxon>
        <taxon>Liliopsida</taxon>
        <taxon>Poales</taxon>
        <taxon>Poaceae</taxon>
        <taxon>PACMAD clade</taxon>
        <taxon>Panicoideae</taxon>
        <taxon>Panicodae</taxon>
        <taxon>Paniceae</taxon>
        <taxon>Panicinae</taxon>
        <taxon>Panicum</taxon>
        <taxon>Panicum sect. Hiantes</taxon>
    </lineage>
</organism>
<evidence type="ECO:0000259" key="2">
    <source>
        <dbReference type="Pfam" id="PF05703"/>
    </source>
</evidence>
<proteinExistence type="predicted"/>
<protein>
    <submittedName>
        <fullName evidence="4">Uncharacterized protein</fullName>
    </submittedName>
</protein>
<feature type="region of interest" description="Disordered" evidence="1">
    <location>
        <begin position="44"/>
        <end position="64"/>
    </location>
</feature>
<name>A0A8T0WZ70_PANVG</name>
<evidence type="ECO:0000259" key="3">
    <source>
        <dbReference type="Pfam" id="PF08458"/>
    </source>
</evidence>
<dbReference type="Pfam" id="PF08458">
    <property type="entry name" value="PH_2"/>
    <property type="match status" value="1"/>
</dbReference>
<evidence type="ECO:0000313" key="5">
    <source>
        <dbReference type="Proteomes" id="UP000823388"/>
    </source>
</evidence>
<comment type="caution">
    <text evidence="4">The sequence shown here is derived from an EMBL/GenBank/DDBJ whole genome shotgun (WGS) entry which is preliminary data.</text>
</comment>
<feature type="domain" description="Pleckstrin-like plant" evidence="3">
    <location>
        <begin position="304"/>
        <end position="398"/>
    </location>
</feature>
<dbReference type="AlphaFoldDB" id="A0A8T0WZ70"/>
<keyword evidence="5" id="KW-1185">Reference proteome</keyword>
<gene>
    <name evidence="4" type="ORF">PVAP13_1NG431500</name>
</gene>
<accession>A0A8T0WZ70</accession>
<dbReference type="PANTHER" id="PTHR31351:SF43">
    <property type="entry name" value="OS02G0689600 PROTEIN"/>
    <property type="match status" value="1"/>
</dbReference>
<dbReference type="Proteomes" id="UP000823388">
    <property type="component" value="Chromosome 1N"/>
</dbReference>
<feature type="domain" description="VAN3-binding protein-like auxin canalisation" evidence="2">
    <location>
        <begin position="98"/>
        <end position="287"/>
    </location>
</feature>
<dbReference type="InterPro" id="IPR040269">
    <property type="entry name" value="VAB"/>
</dbReference>
<reference evidence="4" key="1">
    <citation type="submission" date="2020-05" db="EMBL/GenBank/DDBJ databases">
        <title>WGS assembly of Panicum virgatum.</title>
        <authorList>
            <person name="Lovell J.T."/>
            <person name="Jenkins J."/>
            <person name="Shu S."/>
            <person name="Juenger T.E."/>
            <person name="Schmutz J."/>
        </authorList>
    </citation>
    <scope>NUCLEOTIDE SEQUENCE</scope>
    <source>
        <strain evidence="4">AP13</strain>
    </source>
</reference>
<dbReference type="PANTHER" id="PTHR31351">
    <property type="entry name" value="EXPRESSED PROTEIN"/>
    <property type="match status" value="1"/>
</dbReference>
<dbReference type="GO" id="GO:0010087">
    <property type="term" value="P:phloem or xylem histogenesis"/>
    <property type="evidence" value="ECO:0007669"/>
    <property type="project" value="TreeGrafter"/>
</dbReference>
<dbReference type="GO" id="GO:0009734">
    <property type="term" value="P:auxin-activated signaling pathway"/>
    <property type="evidence" value="ECO:0007669"/>
    <property type="project" value="TreeGrafter"/>
</dbReference>